<evidence type="ECO:0000313" key="4">
    <source>
        <dbReference type="Proteomes" id="UP001235341"/>
    </source>
</evidence>
<dbReference type="InterPro" id="IPR050879">
    <property type="entry name" value="Acyltransferase_3"/>
</dbReference>
<dbReference type="Proteomes" id="UP001235341">
    <property type="component" value="Chromosome"/>
</dbReference>
<dbReference type="GO" id="GO:0016746">
    <property type="term" value="F:acyltransferase activity"/>
    <property type="evidence" value="ECO:0007669"/>
    <property type="project" value="UniProtKB-KW"/>
</dbReference>
<organism evidence="3 4">
    <name type="scientific">Serratia fonticola</name>
    <dbReference type="NCBI Taxonomy" id="47917"/>
    <lineage>
        <taxon>Bacteria</taxon>
        <taxon>Pseudomonadati</taxon>
        <taxon>Pseudomonadota</taxon>
        <taxon>Gammaproteobacteria</taxon>
        <taxon>Enterobacterales</taxon>
        <taxon>Yersiniaceae</taxon>
        <taxon>Serratia</taxon>
    </lineage>
</organism>
<feature type="transmembrane region" description="Helical" evidence="1">
    <location>
        <begin position="200"/>
        <end position="217"/>
    </location>
</feature>
<keyword evidence="3" id="KW-0808">Transferase</keyword>
<reference evidence="3 4" key="1">
    <citation type="submission" date="2023-08" db="EMBL/GenBank/DDBJ databases">
        <title>Complete Genome and Methylome dissection of Serratia fonticola NEB369.</title>
        <authorList>
            <person name="Fomenkov A."/>
            <person name="Roberts R.D."/>
        </authorList>
    </citation>
    <scope>NUCLEOTIDE SEQUENCE [LARGE SCALE GENOMIC DNA]</scope>
    <source>
        <strain evidence="3 4">NEB369</strain>
    </source>
</reference>
<dbReference type="EMBL" id="CP133586">
    <property type="protein sequence ID" value="WMT13341.1"/>
    <property type="molecule type" value="Genomic_DNA"/>
</dbReference>
<evidence type="ECO:0000259" key="2">
    <source>
        <dbReference type="Pfam" id="PF01757"/>
    </source>
</evidence>
<keyword evidence="1" id="KW-1133">Transmembrane helix</keyword>
<name>A0ABY9PIY3_SERFO</name>
<feature type="transmembrane region" description="Helical" evidence="1">
    <location>
        <begin position="144"/>
        <end position="166"/>
    </location>
</feature>
<keyword evidence="1" id="KW-0812">Transmembrane</keyword>
<feature type="transmembrane region" description="Helical" evidence="1">
    <location>
        <begin position="172"/>
        <end position="188"/>
    </location>
</feature>
<protein>
    <submittedName>
        <fullName evidence="3">Acyltransferase</fullName>
        <ecNumber evidence="3">2.3.-.-</ecNumber>
    </submittedName>
</protein>
<dbReference type="InterPro" id="IPR002656">
    <property type="entry name" value="Acyl_transf_3_dom"/>
</dbReference>
<feature type="domain" description="Acyltransferase 3" evidence="2">
    <location>
        <begin position="6"/>
        <end position="333"/>
    </location>
</feature>
<dbReference type="PANTHER" id="PTHR23028:SF53">
    <property type="entry name" value="ACYL_TRANSF_3 DOMAIN-CONTAINING PROTEIN"/>
    <property type="match status" value="1"/>
</dbReference>
<evidence type="ECO:0000256" key="1">
    <source>
        <dbReference type="SAM" id="Phobius"/>
    </source>
</evidence>
<keyword evidence="1" id="KW-0472">Membrane</keyword>
<feature type="transmembrane region" description="Helical" evidence="1">
    <location>
        <begin position="83"/>
        <end position="104"/>
    </location>
</feature>
<feature type="transmembrane region" description="Helical" evidence="1">
    <location>
        <begin position="319"/>
        <end position="340"/>
    </location>
</feature>
<feature type="transmembrane region" description="Helical" evidence="1">
    <location>
        <begin position="254"/>
        <end position="275"/>
    </location>
</feature>
<keyword evidence="4" id="KW-1185">Reference proteome</keyword>
<feature type="transmembrane region" description="Helical" evidence="1">
    <location>
        <begin position="229"/>
        <end position="247"/>
    </location>
</feature>
<evidence type="ECO:0000313" key="3">
    <source>
        <dbReference type="EMBL" id="WMT13341.1"/>
    </source>
</evidence>
<dbReference type="Pfam" id="PF01757">
    <property type="entry name" value="Acyl_transf_3"/>
    <property type="match status" value="1"/>
</dbReference>
<proteinExistence type="predicted"/>
<accession>A0ABY9PIY3</accession>
<keyword evidence="3" id="KW-0012">Acyltransferase</keyword>
<dbReference type="PANTHER" id="PTHR23028">
    <property type="entry name" value="ACETYLTRANSFERASE"/>
    <property type="match status" value="1"/>
</dbReference>
<sequence>MNTKNHNIQTLRSIAIFMVIVQHLHRLPIPTWLATTYSSASYWTGVDIFLAISGFLMCKSLEREIETKGRCIKAFLSFFFKRIFRLMPALIFWCLFCLALAFIIKPFMGVSVSKSLDTLFYSIFGVSNLFYFEETISGVSYDPLLSVTWSLSLEWQLYLVLALLSLTLKGKFFPICLLAIVILASILLPSSENHQESIGWWIRPQAFLLGSLIYLYQDFLKKLIRNNTLIILAFLISIFSIVYLTNFIAPAYKLIFIGLLGAIAFLLYGICLHPFNLNIFNWIGDRSYSIYLCHIPAMILTKKMLDGLLINSVLINNSFIYVFSFLTLTALLSDFSYRLVEQPFIRFYKHISTYQIVKQ</sequence>
<dbReference type="EC" id="2.3.-.-" evidence="3"/>
<feature type="transmembrane region" description="Helical" evidence="1">
    <location>
        <begin position="42"/>
        <end position="62"/>
    </location>
</feature>
<dbReference type="RefSeq" id="WP_309205112.1">
    <property type="nucleotide sequence ID" value="NZ_CP133586.1"/>
</dbReference>
<gene>
    <name evidence="3" type="ORF">RFB13_19180</name>
</gene>